<evidence type="ECO:0000256" key="1">
    <source>
        <dbReference type="ARBA" id="ARBA00007613"/>
    </source>
</evidence>
<dbReference type="GO" id="GO:0015562">
    <property type="term" value="F:efflux transmembrane transporter activity"/>
    <property type="evidence" value="ECO:0007669"/>
    <property type="project" value="InterPro"/>
</dbReference>
<keyword evidence="2" id="KW-0449">Lipoprotein</keyword>
<keyword evidence="2" id="KW-0812">Transmembrane</keyword>
<keyword evidence="2" id="KW-0732">Signal</keyword>
<reference evidence="4 5" key="2">
    <citation type="submission" date="2020-05" db="EMBL/GenBank/DDBJ databases">
        <title>Draft genome sequence of Desulfovibrio sp. strainFSS-1.</title>
        <authorList>
            <person name="Shimoshige H."/>
            <person name="Kobayashi H."/>
            <person name="Maekawa T."/>
        </authorList>
    </citation>
    <scope>NUCLEOTIDE SEQUENCE [LARGE SCALE GENOMIC DNA]</scope>
    <source>
        <strain evidence="4 5">SIID29052-01</strain>
    </source>
</reference>
<sequence length="483" mass="51328">MRRALALLLAASLLQGCVSAGPDHVRPRLDSPERFSAPRQTPDAPLDGLEQAAWWKRFNDPLLDQLMAEALAQSPDTAQAKARVAQARAVTDQARAARLPGLSLGTSSASSFSDPAATDAQAVQGTPDLAASTVYTAGFTASWELDLFGGLRRAEEAARADAQASEEDARAVTLALLADVATGYVSLRSAQARLEVARQAARSRRDNADITRERFRVGLSSHLDVSQAETQQASADAEIPSLEAQARQSVHRLSVLCGQAPGALLERLSPAAPLPDPGGSYAPGLPSQLLERRPDLRRAERRVAAASARIGVAAAAQYPSIDLTMGLGVQGNVLSRFLGLANWYWSVLPALAAPVLDGGKARAQVRARRAAWEESLAAYRQAYHTALEEVENALTTVHAENRRKADLLRARTAAADALELARERYRKGLTSFLDVLTGEKALLEASESLVKCRAAEIAGLIALYKALGGGWDAEGMPGNSGNP</sequence>
<protein>
    <submittedName>
        <fullName evidence="4">Outer membrane protein OprM</fullName>
    </submittedName>
</protein>
<dbReference type="Gene3D" id="1.20.1600.10">
    <property type="entry name" value="Outer membrane efflux proteins (OEP)"/>
    <property type="match status" value="1"/>
</dbReference>
<dbReference type="PROSITE" id="PS51257">
    <property type="entry name" value="PROKAR_LIPOPROTEIN"/>
    <property type="match status" value="1"/>
</dbReference>
<evidence type="ECO:0000313" key="5">
    <source>
        <dbReference type="Proteomes" id="UP000494245"/>
    </source>
</evidence>
<dbReference type="EMBL" id="BLTE01000014">
    <property type="protein sequence ID" value="GFK95048.1"/>
    <property type="molecule type" value="Genomic_DNA"/>
</dbReference>
<dbReference type="NCBIfam" id="TIGR01845">
    <property type="entry name" value="outer_NodT"/>
    <property type="match status" value="1"/>
</dbReference>
<comment type="similarity">
    <text evidence="1 2">Belongs to the outer membrane factor (OMF) (TC 1.B.17) family.</text>
</comment>
<feature type="compositionally biased region" description="Basic and acidic residues" evidence="3">
    <location>
        <begin position="23"/>
        <end position="33"/>
    </location>
</feature>
<keyword evidence="2" id="KW-0472">Membrane</keyword>
<evidence type="ECO:0000256" key="2">
    <source>
        <dbReference type="RuleBase" id="RU362097"/>
    </source>
</evidence>
<keyword evidence="5" id="KW-1185">Reference proteome</keyword>
<dbReference type="RefSeq" id="WP_173085729.1">
    <property type="nucleotide sequence ID" value="NZ_BLTE01000014.1"/>
</dbReference>
<gene>
    <name evidence="4" type="primary">oprM_2</name>
    <name evidence="4" type="ORF">NNJEOMEG_02901</name>
</gene>
<dbReference type="SUPFAM" id="SSF56954">
    <property type="entry name" value="Outer membrane efflux proteins (OEP)"/>
    <property type="match status" value="1"/>
</dbReference>
<feature type="chain" id="PRO_5029034186" evidence="2">
    <location>
        <begin position="21"/>
        <end position="483"/>
    </location>
</feature>
<dbReference type="InterPro" id="IPR010131">
    <property type="entry name" value="MdtP/NodT-like"/>
</dbReference>
<proteinExistence type="inferred from homology"/>
<dbReference type="Gene3D" id="2.20.200.10">
    <property type="entry name" value="Outer membrane efflux proteins (OEP)"/>
    <property type="match status" value="1"/>
</dbReference>
<dbReference type="Pfam" id="PF02321">
    <property type="entry name" value="OEP"/>
    <property type="match status" value="2"/>
</dbReference>
<feature type="region of interest" description="Disordered" evidence="3">
    <location>
        <begin position="21"/>
        <end position="43"/>
    </location>
</feature>
<accession>A0A6V8LXS2</accession>
<dbReference type="PANTHER" id="PTHR30203:SF25">
    <property type="entry name" value="OUTER MEMBRANE PROTEIN-RELATED"/>
    <property type="match status" value="1"/>
</dbReference>
<dbReference type="GO" id="GO:0005886">
    <property type="term" value="C:plasma membrane"/>
    <property type="evidence" value="ECO:0007669"/>
    <property type="project" value="UniProtKB-SubCell"/>
</dbReference>
<feature type="signal peptide" evidence="2">
    <location>
        <begin position="1"/>
        <end position="20"/>
    </location>
</feature>
<comment type="caution">
    <text evidence="4">The sequence shown here is derived from an EMBL/GenBank/DDBJ whole genome shotgun (WGS) entry which is preliminary data.</text>
</comment>
<keyword evidence="2" id="KW-0564">Palmitate</keyword>
<comment type="subcellular location">
    <subcellularLocation>
        <location evidence="2">Cell membrane</location>
        <topology evidence="2">Lipid-anchor</topology>
    </subcellularLocation>
</comment>
<reference evidence="4 5" key="1">
    <citation type="submission" date="2020-04" db="EMBL/GenBank/DDBJ databases">
        <authorList>
            <consortium name="Desulfovibrio sp. FSS-1 genome sequencing consortium"/>
            <person name="Shimoshige H."/>
            <person name="Kobayashi H."/>
            <person name="Maekawa T."/>
        </authorList>
    </citation>
    <scope>NUCLEOTIDE SEQUENCE [LARGE SCALE GENOMIC DNA]</scope>
    <source>
        <strain evidence="4 5">SIID29052-01</strain>
    </source>
</reference>
<name>A0A6V8LXS2_9BACT</name>
<dbReference type="Proteomes" id="UP000494245">
    <property type="component" value="Unassembled WGS sequence"/>
</dbReference>
<dbReference type="AlphaFoldDB" id="A0A6V8LXS2"/>
<dbReference type="PANTHER" id="PTHR30203">
    <property type="entry name" value="OUTER MEMBRANE CATION EFFLUX PROTEIN"/>
    <property type="match status" value="1"/>
</dbReference>
<evidence type="ECO:0000256" key="3">
    <source>
        <dbReference type="SAM" id="MobiDB-lite"/>
    </source>
</evidence>
<organism evidence="4 5">
    <name type="scientific">Fundidesulfovibrio magnetotacticus</name>
    <dbReference type="NCBI Taxonomy" id="2730080"/>
    <lineage>
        <taxon>Bacteria</taxon>
        <taxon>Pseudomonadati</taxon>
        <taxon>Thermodesulfobacteriota</taxon>
        <taxon>Desulfovibrionia</taxon>
        <taxon>Desulfovibrionales</taxon>
        <taxon>Desulfovibrionaceae</taxon>
        <taxon>Fundidesulfovibrio</taxon>
    </lineage>
</organism>
<dbReference type="InterPro" id="IPR003423">
    <property type="entry name" value="OMP_efflux"/>
</dbReference>
<keyword evidence="2" id="KW-1134">Transmembrane beta strand</keyword>
<evidence type="ECO:0000313" key="4">
    <source>
        <dbReference type="EMBL" id="GFK95048.1"/>
    </source>
</evidence>